<dbReference type="SUPFAM" id="SSF53335">
    <property type="entry name" value="S-adenosyl-L-methionine-dependent methyltransferases"/>
    <property type="match status" value="1"/>
</dbReference>
<dbReference type="Pfam" id="PF13847">
    <property type="entry name" value="Methyltransf_31"/>
    <property type="match status" value="1"/>
</dbReference>
<evidence type="ECO:0000313" key="3">
    <source>
        <dbReference type="Proteomes" id="UP000887013"/>
    </source>
</evidence>
<proteinExistence type="predicted"/>
<evidence type="ECO:0000313" key="2">
    <source>
        <dbReference type="EMBL" id="GFU06139.1"/>
    </source>
</evidence>
<dbReference type="EMBL" id="BMAW01028171">
    <property type="protein sequence ID" value="GFU06139.1"/>
    <property type="molecule type" value="Genomic_DNA"/>
</dbReference>
<reference evidence="2" key="1">
    <citation type="submission" date="2020-08" db="EMBL/GenBank/DDBJ databases">
        <title>Multicomponent nature underlies the extraordinary mechanical properties of spider dragline silk.</title>
        <authorList>
            <person name="Kono N."/>
            <person name="Nakamura H."/>
            <person name="Mori M."/>
            <person name="Yoshida Y."/>
            <person name="Ohtoshi R."/>
            <person name="Malay A.D."/>
            <person name="Moran D.A.P."/>
            <person name="Tomita M."/>
            <person name="Numata K."/>
            <person name="Arakawa K."/>
        </authorList>
    </citation>
    <scope>NUCLEOTIDE SEQUENCE</scope>
</reference>
<dbReference type="OrthoDB" id="8300214at2759"/>
<organism evidence="2 3">
    <name type="scientific">Nephila pilipes</name>
    <name type="common">Giant wood spider</name>
    <name type="synonym">Nephila maculata</name>
    <dbReference type="NCBI Taxonomy" id="299642"/>
    <lineage>
        <taxon>Eukaryota</taxon>
        <taxon>Metazoa</taxon>
        <taxon>Ecdysozoa</taxon>
        <taxon>Arthropoda</taxon>
        <taxon>Chelicerata</taxon>
        <taxon>Arachnida</taxon>
        <taxon>Araneae</taxon>
        <taxon>Araneomorphae</taxon>
        <taxon>Entelegynae</taxon>
        <taxon>Araneoidea</taxon>
        <taxon>Nephilidae</taxon>
        <taxon>Nephila</taxon>
    </lineage>
</organism>
<gene>
    <name evidence="2" type="primary">NCL1_34228</name>
    <name evidence="2" type="ORF">NPIL_197751</name>
</gene>
<protein>
    <recommendedName>
        <fullName evidence="1">Methyltransferase domain-containing protein</fullName>
    </recommendedName>
</protein>
<comment type="caution">
    <text evidence="2">The sequence shown here is derived from an EMBL/GenBank/DDBJ whole genome shotgun (WGS) entry which is preliminary data.</text>
</comment>
<dbReference type="Proteomes" id="UP000887013">
    <property type="component" value="Unassembled WGS sequence"/>
</dbReference>
<keyword evidence="3" id="KW-1185">Reference proteome</keyword>
<dbReference type="AlphaFoldDB" id="A0A8X6QC51"/>
<evidence type="ECO:0000259" key="1">
    <source>
        <dbReference type="Pfam" id="PF13847"/>
    </source>
</evidence>
<dbReference type="InterPro" id="IPR029063">
    <property type="entry name" value="SAM-dependent_MTases_sf"/>
</dbReference>
<dbReference type="Gene3D" id="3.40.50.150">
    <property type="entry name" value="Vaccinia Virus protein VP39"/>
    <property type="match status" value="1"/>
</dbReference>
<accession>A0A8X6QC51</accession>
<sequence length="220" mass="25564">MCVTPIDKHPRTLLLKDTFGTEFSTRLRDARLQFHNCDILDSDYIKEYTCKVDKLVCRNTLQQIDDKDQVLRNFYSILKPGGQAGILFCLANPVGTWQQTMASMEKWTPYLRSGVWPHFITGNMGTDYYKNLLEEIGFQEVRSERKDVPLSFSDYRSCLRELLPIGRSRLNIPDERMDEFKRDSLQVFKSLIGWREGPMNYIASEVSLFAVKPLESKDSD</sequence>
<feature type="domain" description="Methyltransferase" evidence="1">
    <location>
        <begin position="31"/>
        <end position="135"/>
    </location>
</feature>
<name>A0A8X6QC51_NEPPI</name>
<dbReference type="InterPro" id="IPR025714">
    <property type="entry name" value="Methyltranfer_dom"/>
</dbReference>